<name>A0ABQ9IQX7_9NEOP</name>
<dbReference type="EMBL" id="JARBHB010000001">
    <property type="protein sequence ID" value="KAJ8898568.1"/>
    <property type="molecule type" value="Genomic_DNA"/>
</dbReference>
<evidence type="ECO:0000313" key="2">
    <source>
        <dbReference type="EMBL" id="KAJ8898568.1"/>
    </source>
</evidence>
<dbReference type="PANTHER" id="PTHR11485:SF57">
    <property type="entry name" value="TRANSFERRIN"/>
    <property type="match status" value="1"/>
</dbReference>
<dbReference type="SUPFAM" id="SSF53850">
    <property type="entry name" value="Periplasmic binding protein-like II"/>
    <property type="match status" value="2"/>
</dbReference>
<keyword evidence="3" id="KW-1185">Reference proteome</keyword>
<dbReference type="PANTHER" id="PTHR11485">
    <property type="entry name" value="TRANSFERRIN"/>
    <property type="match status" value="1"/>
</dbReference>
<organism evidence="2 3">
    <name type="scientific">Dryococelus australis</name>
    <dbReference type="NCBI Taxonomy" id="614101"/>
    <lineage>
        <taxon>Eukaryota</taxon>
        <taxon>Metazoa</taxon>
        <taxon>Ecdysozoa</taxon>
        <taxon>Arthropoda</taxon>
        <taxon>Hexapoda</taxon>
        <taxon>Insecta</taxon>
        <taxon>Pterygota</taxon>
        <taxon>Neoptera</taxon>
        <taxon>Polyneoptera</taxon>
        <taxon>Phasmatodea</taxon>
        <taxon>Verophasmatodea</taxon>
        <taxon>Anareolatae</taxon>
        <taxon>Phasmatidae</taxon>
        <taxon>Eurycanthinae</taxon>
        <taxon>Dryococelus</taxon>
    </lineage>
</organism>
<feature type="compositionally biased region" description="Basic and acidic residues" evidence="1">
    <location>
        <begin position="8"/>
        <end position="17"/>
    </location>
</feature>
<evidence type="ECO:0000256" key="1">
    <source>
        <dbReference type="SAM" id="MobiDB-lite"/>
    </source>
</evidence>
<gene>
    <name evidence="2" type="ORF">PR048_003928</name>
</gene>
<protein>
    <submittedName>
        <fullName evidence="2">Uncharacterized protein</fullName>
    </submittedName>
</protein>
<evidence type="ECO:0000313" key="3">
    <source>
        <dbReference type="Proteomes" id="UP001159363"/>
    </source>
</evidence>
<proteinExistence type="predicted"/>
<comment type="caution">
    <text evidence="2">The sequence shown here is derived from an EMBL/GenBank/DDBJ whole genome shotgun (WGS) entry which is preliminary data.</text>
</comment>
<dbReference type="Gene3D" id="3.40.190.10">
    <property type="entry name" value="Periplasmic binding protein-like II"/>
    <property type="match status" value="1"/>
</dbReference>
<sequence>MRLIEGSMDQRRNERAGETGNLLKKPTYQRHHPVRFPHAKIWSDPVGDLTQIDLIGAWIAFFESLRNESLLKDGVCPYGRAARKVFSSVCAPGANSPDYDRQNLNNGTDLCGLCGEAIAKLPTPYTNSTDTSMSCVGNSSNPIHGDRGAILCLSTGVANVAFVRINSLQAAIAVRPTLYKLQYLTKPSALSLQAVGTRWCSEVRLIAHEDEPGSIPGGVTPGLTHMIIVLDDKAWRQVFSGICCFPPALHSDTAPCSPCFTLMCSQDLDRDVVAGELGFPADAYRILCRDGTKRSLTATVPHDCALVAVTVCVECCSTEICCCRRAGLHRELGFPADAYRILCRDGTKRSLTATVPDDCGLSSVVGGEIVARRNRSKVMTRDINNLMSELDDWFGYAYRNYENIFHIFEEFKDTDGVLLQVGCLSAGTSVNRTVD</sequence>
<feature type="region of interest" description="Disordered" evidence="1">
    <location>
        <begin position="1"/>
        <end position="21"/>
    </location>
</feature>
<reference evidence="2 3" key="1">
    <citation type="submission" date="2023-02" db="EMBL/GenBank/DDBJ databases">
        <title>LHISI_Scaffold_Assembly.</title>
        <authorList>
            <person name="Stuart O.P."/>
            <person name="Cleave R."/>
            <person name="Magrath M.J.L."/>
            <person name="Mikheyev A.S."/>
        </authorList>
    </citation>
    <scope>NUCLEOTIDE SEQUENCE [LARGE SCALE GENOMIC DNA]</scope>
    <source>
        <strain evidence="2">Daus_M_001</strain>
        <tissue evidence="2">Leg muscle</tissue>
    </source>
</reference>
<accession>A0ABQ9IQX7</accession>
<dbReference type="Proteomes" id="UP001159363">
    <property type="component" value="Chromosome 1"/>
</dbReference>